<gene>
    <name evidence="2" type="ORF">GGR44_003188</name>
</gene>
<sequence length="158" mass="17939">MIQIGDFIAGYAAIVSSIVAILQFRDHRSAKEVIGIRQSDEWSLPEGAVTLYLTNLSSRQLDMDFFGIGWGYRPWLRPWKIKMDEASSLAVFVLQESEEIRWTKPLDPVQVVYAEVDVRKDLTALKKALTRKGFGYRACLMISHSLSSSDDIRPLKDS</sequence>
<keyword evidence="1" id="KW-0812">Transmembrane</keyword>
<proteinExistence type="predicted"/>
<evidence type="ECO:0000313" key="2">
    <source>
        <dbReference type="EMBL" id="MBB3983497.1"/>
    </source>
</evidence>
<keyword evidence="1" id="KW-1133">Transmembrane helix</keyword>
<organism evidence="2 3">
    <name type="scientific">Sphingobium fontiphilum</name>
    <dbReference type="NCBI Taxonomy" id="944425"/>
    <lineage>
        <taxon>Bacteria</taxon>
        <taxon>Pseudomonadati</taxon>
        <taxon>Pseudomonadota</taxon>
        <taxon>Alphaproteobacteria</taxon>
        <taxon>Sphingomonadales</taxon>
        <taxon>Sphingomonadaceae</taxon>
        <taxon>Sphingobium</taxon>
    </lineage>
</organism>
<name>A0A7W6DIQ8_9SPHN</name>
<dbReference type="Proteomes" id="UP000552757">
    <property type="component" value="Unassembled WGS sequence"/>
</dbReference>
<dbReference type="RefSeq" id="WP_183956438.1">
    <property type="nucleotide sequence ID" value="NZ_JACIEB010000009.1"/>
</dbReference>
<evidence type="ECO:0000256" key="1">
    <source>
        <dbReference type="SAM" id="Phobius"/>
    </source>
</evidence>
<dbReference type="EMBL" id="JACIEB010000009">
    <property type="protein sequence ID" value="MBB3983497.1"/>
    <property type="molecule type" value="Genomic_DNA"/>
</dbReference>
<keyword evidence="1" id="KW-0472">Membrane</keyword>
<feature type="transmembrane region" description="Helical" evidence="1">
    <location>
        <begin position="6"/>
        <end position="24"/>
    </location>
</feature>
<reference evidence="2 3" key="1">
    <citation type="submission" date="2020-08" db="EMBL/GenBank/DDBJ databases">
        <title>Genomic Encyclopedia of Type Strains, Phase IV (KMG-IV): sequencing the most valuable type-strain genomes for metagenomic binning, comparative biology and taxonomic classification.</title>
        <authorList>
            <person name="Goeker M."/>
        </authorList>
    </citation>
    <scope>NUCLEOTIDE SEQUENCE [LARGE SCALE GENOMIC DNA]</scope>
    <source>
        <strain evidence="2 3">DSM 29348</strain>
    </source>
</reference>
<keyword evidence="3" id="KW-1185">Reference proteome</keyword>
<protein>
    <submittedName>
        <fullName evidence="2">Uncharacterized protein</fullName>
    </submittedName>
</protein>
<dbReference type="AlphaFoldDB" id="A0A7W6DIQ8"/>
<comment type="caution">
    <text evidence="2">The sequence shown here is derived from an EMBL/GenBank/DDBJ whole genome shotgun (WGS) entry which is preliminary data.</text>
</comment>
<evidence type="ECO:0000313" key="3">
    <source>
        <dbReference type="Proteomes" id="UP000552757"/>
    </source>
</evidence>
<accession>A0A7W6DIQ8</accession>